<evidence type="ECO:0000256" key="1">
    <source>
        <dbReference type="SAM" id="MobiDB-lite"/>
    </source>
</evidence>
<dbReference type="Proteomes" id="UP001274896">
    <property type="component" value="Unassembled WGS sequence"/>
</dbReference>
<dbReference type="AlphaFoldDB" id="A0AAE0PVZ8"/>
<evidence type="ECO:0000313" key="3">
    <source>
        <dbReference type="Proteomes" id="UP001274896"/>
    </source>
</evidence>
<feature type="region of interest" description="Disordered" evidence="1">
    <location>
        <begin position="72"/>
        <end position="114"/>
    </location>
</feature>
<protein>
    <submittedName>
        <fullName evidence="2">Uncharacterized protein</fullName>
    </submittedName>
</protein>
<comment type="caution">
    <text evidence="2">The sequence shown here is derived from an EMBL/GenBank/DDBJ whole genome shotgun (WGS) entry which is preliminary data.</text>
</comment>
<organism evidence="2 3">
    <name type="scientific">Hemibagrus guttatus</name>
    <dbReference type="NCBI Taxonomy" id="175788"/>
    <lineage>
        <taxon>Eukaryota</taxon>
        <taxon>Metazoa</taxon>
        <taxon>Chordata</taxon>
        <taxon>Craniata</taxon>
        <taxon>Vertebrata</taxon>
        <taxon>Euteleostomi</taxon>
        <taxon>Actinopterygii</taxon>
        <taxon>Neopterygii</taxon>
        <taxon>Teleostei</taxon>
        <taxon>Ostariophysi</taxon>
        <taxon>Siluriformes</taxon>
        <taxon>Bagridae</taxon>
        <taxon>Hemibagrus</taxon>
    </lineage>
</organism>
<name>A0AAE0PVZ8_9TELE</name>
<sequence>MLYGLETVSLRKRQESELEVAELKMLSFDGLGYRGREEASYGGGYSGRSFNSSSSIDLQHWVTTPPDIPGSRNLHFGDSTPQFEAAPAAPGAGDEFQSAAPPSGFTHLKEHLHL</sequence>
<dbReference type="EMBL" id="JAUCMX010000027">
    <property type="protein sequence ID" value="KAK3508675.1"/>
    <property type="molecule type" value="Genomic_DNA"/>
</dbReference>
<keyword evidence="3" id="KW-1185">Reference proteome</keyword>
<accession>A0AAE0PVZ8</accession>
<proteinExistence type="predicted"/>
<gene>
    <name evidence="2" type="ORF">QTP70_003321</name>
</gene>
<evidence type="ECO:0000313" key="2">
    <source>
        <dbReference type="EMBL" id="KAK3508675.1"/>
    </source>
</evidence>
<reference evidence="2" key="1">
    <citation type="submission" date="2023-06" db="EMBL/GenBank/DDBJ databases">
        <title>Male Hemibagrus guttatus genome.</title>
        <authorList>
            <person name="Bian C."/>
        </authorList>
    </citation>
    <scope>NUCLEOTIDE SEQUENCE</scope>
    <source>
        <strain evidence="2">Male_cb2023</strain>
        <tissue evidence="2">Muscle</tissue>
    </source>
</reference>